<dbReference type="Proteomes" id="UP000609064">
    <property type="component" value="Unassembled WGS sequence"/>
</dbReference>
<comment type="caution">
    <text evidence="1">The sequence shown here is derived from an EMBL/GenBank/DDBJ whole genome shotgun (WGS) entry which is preliminary data.</text>
</comment>
<organism evidence="1 2">
    <name type="scientific">Emticicia aquatilis</name>
    <dbReference type="NCBI Taxonomy" id="1537369"/>
    <lineage>
        <taxon>Bacteria</taxon>
        <taxon>Pseudomonadati</taxon>
        <taxon>Bacteroidota</taxon>
        <taxon>Cytophagia</taxon>
        <taxon>Cytophagales</taxon>
        <taxon>Leadbetterellaceae</taxon>
        <taxon>Emticicia</taxon>
    </lineage>
</organism>
<dbReference type="RefSeq" id="WP_188765818.1">
    <property type="nucleotide sequence ID" value="NZ_BMKK01000003.1"/>
</dbReference>
<dbReference type="SUPFAM" id="SSF50447">
    <property type="entry name" value="Translation proteins"/>
    <property type="match status" value="1"/>
</dbReference>
<reference evidence="1" key="1">
    <citation type="journal article" date="2014" name="Int. J. Syst. Evol. Microbiol.">
        <title>Complete genome sequence of Corynebacterium casei LMG S-19264T (=DSM 44701T), isolated from a smear-ripened cheese.</title>
        <authorList>
            <consortium name="US DOE Joint Genome Institute (JGI-PGF)"/>
            <person name="Walter F."/>
            <person name="Albersmeier A."/>
            <person name="Kalinowski J."/>
            <person name="Ruckert C."/>
        </authorList>
    </citation>
    <scope>NUCLEOTIDE SEQUENCE</scope>
    <source>
        <strain evidence="1">CGMCC 1.15958</strain>
    </source>
</reference>
<accession>A0A916YQU7</accession>
<name>A0A916YQU7_9BACT</name>
<proteinExistence type="predicted"/>
<reference evidence="1" key="2">
    <citation type="submission" date="2020-09" db="EMBL/GenBank/DDBJ databases">
        <authorList>
            <person name="Sun Q."/>
            <person name="Zhou Y."/>
        </authorList>
    </citation>
    <scope>NUCLEOTIDE SEQUENCE</scope>
    <source>
        <strain evidence="1">CGMCC 1.15958</strain>
    </source>
</reference>
<dbReference type="AlphaFoldDB" id="A0A916YQU7"/>
<evidence type="ECO:0000313" key="2">
    <source>
        <dbReference type="Proteomes" id="UP000609064"/>
    </source>
</evidence>
<protein>
    <submittedName>
        <fullName evidence="1">Uncharacterized protein</fullName>
    </submittedName>
</protein>
<dbReference type="EMBL" id="BMKK01000003">
    <property type="protein sequence ID" value="GGD54966.1"/>
    <property type="molecule type" value="Genomic_DNA"/>
</dbReference>
<sequence>MKKIILTLIFSLWGLWSYSQSFTAEIGTLFLSDDPLLQYGNIKVLTGIIKKNDKLEIYAPTGRKFTGTIVKIQGDNRQEVNAVKAGEYGFFDVKFTEDPSKGKDYLIAGYKAYPAGFQVNTGAMKAETDAKLSASVNFKTTLDGKSFRGKGTYKGASLWRKGVKNYIDKPYLQLQFGSVDSPDDRTLTIQIFNPKESPAKYSPKDMEINFSGAADGNKNNTTIYGFVNGKADTDFTVEISKWQTSGNKAIISGKVYGELREIKILGRASKTNKFENGSFENIEVEIFNDQADLKEVMKAAGGGGLLKN</sequence>
<keyword evidence="2" id="KW-1185">Reference proteome</keyword>
<gene>
    <name evidence="1" type="ORF">GCM10011514_18930</name>
</gene>
<dbReference type="InterPro" id="IPR009000">
    <property type="entry name" value="Transl_B-barrel_sf"/>
</dbReference>
<evidence type="ECO:0000313" key="1">
    <source>
        <dbReference type="EMBL" id="GGD54966.1"/>
    </source>
</evidence>